<comment type="caution">
    <text evidence="1">The sequence shown here is derived from an EMBL/GenBank/DDBJ whole genome shotgun (WGS) entry which is preliminary data.</text>
</comment>
<evidence type="ECO:0000313" key="2">
    <source>
        <dbReference type="Proteomes" id="UP000639772"/>
    </source>
</evidence>
<dbReference type="OrthoDB" id="2530521at2759"/>
<protein>
    <recommendedName>
        <fullName evidence="3">Peptidyl-prolyl cis-trans isomerase</fullName>
    </recommendedName>
</protein>
<dbReference type="SUPFAM" id="SSF54534">
    <property type="entry name" value="FKBP-like"/>
    <property type="match status" value="1"/>
</dbReference>
<name>A0A835QWB0_VANPL</name>
<gene>
    <name evidence="1" type="ORF">HPP92_013025</name>
</gene>
<organism evidence="1 2">
    <name type="scientific">Vanilla planifolia</name>
    <name type="common">Vanilla</name>
    <dbReference type="NCBI Taxonomy" id="51239"/>
    <lineage>
        <taxon>Eukaryota</taxon>
        <taxon>Viridiplantae</taxon>
        <taxon>Streptophyta</taxon>
        <taxon>Embryophyta</taxon>
        <taxon>Tracheophyta</taxon>
        <taxon>Spermatophyta</taxon>
        <taxon>Magnoliopsida</taxon>
        <taxon>Liliopsida</taxon>
        <taxon>Asparagales</taxon>
        <taxon>Orchidaceae</taxon>
        <taxon>Vanilloideae</taxon>
        <taxon>Vanilleae</taxon>
        <taxon>Vanilla</taxon>
    </lineage>
</organism>
<proteinExistence type="predicted"/>
<sequence>MSAVGQDQIRASHILIKQEGSHRKSSRKEKAIELIMELESSSGKHGGQLGCLGRSNAEAFRESCLFM</sequence>
<evidence type="ECO:0000313" key="1">
    <source>
        <dbReference type="EMBL" id="KAG0478306.1"/>
    </source>
</evidence>
<dbReference type="EMBL" id="JADCNM010000006">
    <property type="protein sequence ID" value="KAG0478306.1"/>
    <property type="molecule type" value="Genomic_DNA"/>
</dbReference>
<accession>A0A835QWB0</accession>
<reference evidence="1 2" key="1">
    <citation type="journal article" date="2020" name="Nat. Food">
        <title>A phased Vanilla planifolia genome enables genetic improvement of flavour and production.</title>
        <authorList>
            <person name="Hasing T."/>
            <person name="Tang H."/>
            <person name="Brym M."/>
            <person name="Khazi F."/>
            <person name="Huang T."/>
            <person name="Chambers A.H."/>
        </authorList>
    </citation>
    <scope>NUCLEOTIDE SEQUENCE [LARGE SCALE GENOMIC DNA]</scope>
    <source>
        <tissue evidence="1">Leaf</tissue>
    </source>
</reference>
<evidence type="ECO:0008006" key="3">
    <source>
        <dbReference type="Google" id="ProtNLM"/>
    </source>
</evidence>
<dbReference type="Proteomes" id="UP000639772">
    <property type="component" value="Chromosome 6"/>
</dbReference>
<dbReference type="AlphaFoldDB" id="A0A835QWB0"/>